<protein>
    <recommendedName>
        <fullName evidence="3">DUF3466 family protein</fullName>
    </recommendedName>
</protein>
<evidence type="ECO:0008006" key="3">
    <source>
        <dbReference type="Google" id="ProtNLM"/>
    </source>
</evidence>
<reference evidence="1" key="1">
    <citation type="submission" date="2021-04" db="EMBL/GenBank/DDBJ databases">
        <title>Phylogenetic analysis of Acidobacteriaceae.</title>
        <authorList>
            <person name="Qiu L."/>
            <person name="Zhang Q."/>
        </authorList>
    </citation>
    <scope>NUCLEOTIDE SEQUENCE</scope>
    <source>
        <strain evidence="1">DSM 25168</strain>
    </source>
</reference>
<dbReference type="EMBL" id="CP093313">
    <property type="protein sequence ID" value="UWZ83179.1"/>
    <property type="molecule type" value="Genomic_DNA"/>
</dbReference>
<evidence type="ECO:0000313" key="1">
    <source>
        <dbReference type="EMBL" id="UWZ83179.1"/>
    </source>
</evidence>
<dbReference type="AlphaFoldDB" id="A0A9J7BKQ1"/>
<gene>
    <name evidence="1" type="ORF">MOP44_21735</name>
</gene>
<dbReference type="KEGG" id="orp:MOP44_21735"/>
<dbReference type="Proteomes" id="UP001059380">
    <property type="component" value="Chromosome"/>
</dbReference>
<evidence type="ECO:0000313" key="2">
    <source>
        <dbReference type="Proteomes" id="UP001059380"/>
    </source>
</evidence>
<name>A0A9J7BKQ1_9BACT</name>
<organism evidence="1 2">
    <name type="scientific">Occallatibacter riparius</name>
    <dbReference type="NCBI Taxonomy" id="1002689"/>
    <lineage>
        <taxon>Bacteria</taxon>
        <taxon>Pseudomonadati</taxon>
        <taxon>Acidobacteriota</taxon>
        <taxon>Terriglobia</taxon>
        <taxon>Terriglobales</taxon>
        <taxon>Acidobacteriaceae</taxon>
        <taxon>Occallatibacter</taxon>
    </lineage>
</organism>
<keyword evidence="2" id="KW-1185">Reference proteome</keyword>
<dbReference type="RefSeq" id="WP_260792513.1">
    <property type="nucleotide sequence ID" value="NZ_CP093313.1"/>
</dbReference>
<accession>A0A9J7BKQ1</accession>
<sequence length="378" mass="40726">MRNAFVFATLICLATLTLKAQPERQKFVVFDAPGASSAPQSSTYPLHGTMVADINARGEIVGDFNDDANTVFQTFIRYPDGRMEVSNDPSAGTAVSSWINQVGTTPYALNDAGVATGVGVNENGQTYAFVRTAKGEFTDFHGPQSLSWYAPSTRSFAINNRGQVTGDYIDYPTAYHGYIRSADGTITSFDAPDASFSGFWNGTTATSINSFGDVCGYYHDANAAIHSFLRMHDGNIIDFAVPGASTLPYAGAFATRITDQGLVTGFYYNDSFQPAGYVRYPDGQVSTITFPQIPDGQLFYITNINHGGDVLGTYYDANSAAHAFLLMRNGRLFKIDAPNAGTSANQGTLAMNLNDAGNVAGYFIDANNISHGFLWTEH</sequence>
<proteinExistence type="predicted"/>